<feature type="binding site" evidence="12">
    <location>
        <position position="205"/>
    </location>
    <ligand>
        <name>[4Fe-4S] cluster</name>
        <dbReference type="ChEBI" id="CHEBI:49883"/>
    </ligand>
</feature>
<comment type="catalytic activity">
    <reaction evidence="12">
        <text>2'-deoxyribonucleotide-(2'-deoxyribose 5'-phosphate)-2'-deoxyribonucleotide-DNA = a 3'-end 2'-deoxyribonucleotide-(2,3-dehydro-2,3-deoxyribose 5'-phosphate)-DNA + a 5'-end 5'-phospho-2'-deoxyribonucleoside-DNA + H(+)</text>
        <dbReference type="Rhea" id="RHEA:66592"/>
        <dbReference type="Rhea" id="RHEA-COMP:13180"/>
        <dbReference type="Rhea" id="RHEA-COMP:16897"/>
        <dbReference type="Rhea" id="RHEA-COMP:17067"/>
        <dbReference type="ChEBI" id="CHEBI:15378"/>
        <dbReference type="ChEBI" id="CHEBI:136412"/>
        <dbReference type="ChEBI" id="CHEBI:157695"/>
        <dbReference type="ChEBI" id="CHEBI:167181"/>
        <dbReference type="EC" id="4.2.99.18"/>
    </reaction>
</comment>
<comment type="similarity">
    <text evidence="1 12">Belongs to the Nth/MutY family.</text>
</comment>
<comment type="cofactor">
    <cofactor evidence="12">
        <name>[4Fe-4S] cluster</name>
        <dbReference type="ChEBI" id="CHEBI:49883"/>
    </cofactor>
    <text evidence="12">Binds 1 [4Fe-4S] cluster.</text>
</comment>
<dbReference type="InterPro" id="IPR003265">
    <property type="entry name" value="HhH-GPD_domain"/>
</dbReference>
<dbReference type="InterPro" id="IPR023170">
    <property type="entry name" value="HhH_base_excis_C"/>
</dbReference>
<dbReference type="InterPro" id="IPR011257">
    <property type="entry name" value="DNA_glycosylase"/>
</dbReference>
<keyword evidence="3 12" id="KW-0479">Metal-binding</keyword>
<evidence type="ECO:0000256" key="7">
    <source>
        <dbReference type="ARBA" id="ARBA00023014"/>
    </source>
</evidence>
<dbReference type="FunFam" id="1.10.1670.10:FF:000001">
    <property type="entry name" value="Endonuclease III"/>
    <property type="match status" value="1"/>
</dbReference>
<keyword evidence="5 12" id="KW-0378">Hydrolase</keyword>
<keyword evidence="8 12" id="KW-0238">DNA-binding</keyword>
<organism evidence="14 15">
    <name type="scientific">Limnoglobus roseus</name>
    <dbReference type="NCBI Taxonomy" id="2598579"/>
    <lineage>
        <taxon>Bacteria</taxon>
        <taxon>Pseudomonadati</taxon>
        <taxon>Planctomycetota</taxon>
        <taxon>Planctomycetia</taxon>
        <taxon>Gemmatales</taxon>
        <taxon>Gemmataceae</taxon>
        <taxon>Limnoglobus</taxon>
    </lineage>
</organism>
<feature type="binding site" evidence="12">
    <location>
        <position position="196"/>
    </location>
    <ligand>
        <name>[4Fe-4S] cluster</name>
        <dbReference type="ChEBI" id="CHEBI:49883"/>
    </ligand>
</feature>
<dbReference type="CDD" id="cd00056">
    <property type="entry name" value="ENDO3c"/>
    <property type="match status" value="1"/>
</dbReference>
<evidence type="ECO:0000256" key="8">
    <source>
        <dbReference type="ARBA" id="ARBA00023125"/>
    </source>
</evidence>
<keyword evidence="2 12" id="KW-0004">4Fe-4S</keyword>
<evidence type="ECO:0000256" key="6">
    <source>
        <dbReference type="ARBA" id="ARBA00023004"/>
    </source>
</evidence>
<keyword evidence="7 12" id="KW-0411">Iron-sulfur</keyword>
<dbReference type="RefSeq" id="WP_168218922.1">
    <property type="nucleotide sequence ID" value="NZ_CP042425.1"/>
</dbReference>
<dbReference type="InterPro" id="IPR000445">
    <property type="entry name" value="HhH_motif"/>
</dbReference>
<dbReference type="FunFam" id="1.10.340.30:FF:000001">
    <property type="entry name" value="Endonuclease III"/>
    <property type="match status" value="1"/>
</dbReference>
<evidence type="ECO:0000256" key="3">
    <source>
        <dbReference type="ARBA" id="ARBA00022723"/>
    </source>
</evidence>
<evidence type="ECO:0000256" key="2">
    <source>
        <dbReference type="ARBA" id="ARBA00022485"/>
    </source>
</evidence>
<evidence type="ECO:0000256" key="4">
    <source>
        <dbReference type="ARBA" id="ARBA00022763"/>
    </source>
</evidence>
<dbReference type="GO" id="GO:0019104">
    <property type="term" value="F:DNA N-glycosylase activity"/>
    <property type="evidence" value="ECO:0007669"/>
    <property type="project" value="UniProtKB-UniRule"/>
</dbReference>
<dbReference type="GO" id="GO:0051539">
    <property type="term" value="F:4 iron, 4 sulfur cluster binding"/>
    <property type="evidence" value="ECO:0007669"/>
    <property type="project" value="UniProtKB-UniRule"/>
</dbReference>
<dbReference type="Pfam" id="PF00633">
    <property type="entry name" value="HHH"/>
    <property type="match status" value="1"/>
</dbReference>
<feature type="binding site" evidence="12">
    <location>
        <position position="189"/>
    </location>
    <ligand>
        <name>[4Fe-4S] cluster</name>
        <dbReference type="ChEBI" id="CHEBI:49883"/>
    </ligand>
</feature>
<dbReference type="AlphaFoldDB" id="A0A5C1ABM6"/>
<evidence type="ECO:0000313" key="14">
    <source>
        <dbReference type="EMBL" id="QEL15426.1"/>
    </source>
</evidence>
<keyword evidence="14" id="KW-0255">Endonuclease</keyword>
<protein>
    <recommendedName>
        <fullName evidence="12">Endonuclease III</fullName>
        <ecNumber evidence="12">4.2.99.18</ecNumber>
    </recommendedName>
    <alternativeName>
        <fullName evidence="12">DNA-(apurinic or apyrimidinic site) lyase</fullName>
    </alternativeName>
</protein>
<evidence type="ECO:0000256" key="10">
    <source>
        <dbReference type="ARBA" id="ARBA00023239"/>
    </source>
</evidence>
<dbReference type="Gene3D" id="1.10.340.30">
    <property type="entry name" value="Hypothetical protein, domain 2"/>
    <property type="match status" value="1"/>
</dbReference>
<dbReference type="SMART" id="SM00478">
    <property type="entry name" value="ENDO3c"/>
    <property type="match status" value="1"/>
</dbReference>
<dbReference type="Gene3D" id="1.10.1670.10">
    <property type="entry name" value="Helix-hairpin-Helix base-excision DNA repair enzymes (C-terminal)"/>
    <property type="match status" value="1"/>
</dbReference>
<dbReference type="GO" id="GO:0140078">
    <property type="term" value="F:class I DNA-(apurinic or apyrimidinic site) endonuclease activity"/>
    <property type="evidence" value="ECO:0007669"/>
    <property type="project" value="UniProtKB-EC"/>
</dbReference>
<comment type="function">
    <text evidence="12">DNA repair enzyme that has both DNA N-glycosylase activity and AP-lyase activity. The DNA N-glycosylase activity releases various damaged pyrimidines from DNA by cleaving the N-glycosidic bond, leaving an AP (apurinic/apyrimidinic) site. The AP-lyase activity cleaves the phosphodiester bond 3' to the AP site by a beta-elimination, leaving a 3'-terminal unsaturated sugar and a product with a terminal 5'-phosphate.</text>
</comment>
<feature type="domain" description="HhH-GPD" evidence="13">
    <location>
        <begin position="40"/>
        <end position="187"/>
    </location>
</feature>
<dbReference type="GO" id="GO:0046872">
    <property type="term" value="F:metal ion binding"/>
    <property type="evidence" value="ECO:0007669"/>
    <property type="project" value="UniProtKB-KW"/>
</dbReference>
<dbReference type="SUPFAM" id="SSF48150">
    <property type="entry name" value="DNA-glycosylase"/>
    <property type="match status" value="1"/>
</dbReference>
<evidence type="ECO:0000256" key="5">
    <source>
        <dbReference type="ARBA" id="ARBA00022801"/>
    </source>
</evidence>
<keyword evidence="14" id="KW-0540">Nuclease</keyword>
<sequence>MNSAKDRVPLLMADLDRLYPQSQTELDYRTPLQLMVAVMLSAQCTDKRVNLVTPALFARYRTAEDFATADRGELEEFVKTTGFFRNKAKNIQNACRVLVDKFGGEVPKTLDELLELPGLGRKSANCVLGDAFDTPGITVDTHVGRLSRRLGLTRKIDPVKVEFKLMALIPQPSWTDFSHQLILHGRRVCHARGPKCEECTLAHLCPKVGVAKKS</sequence>
<dbReference type="EC" id="4.2.99.18" evidence="12"/>
<dbReference type="Proteomes" id="UP000324974">
    <property type="component" value="Chromosome"/>
</dbReference>
<evidence type="ECO:0000313" key="15">
    <source>
        <dbReference type="Proteomes" id="UP000324974"/>
    </source>
</evidence>
<feature type="binding site" evidence="12">
    <location>
        <position position="199"/>
    </location>
    <ligand>
        <name>[4Fe-4S] cluster</name>
        <dbReference type="ChEBI" id="CHEBI:49883"/>
    </ligand>
</feature>
<dbReference type="InterPro" id="IPR005759">
    <property type="entry name" value="Nth"/>
</dbReference>
<evidence type="ECO:0000256" key="12">
    <source>
        <dbReference type="HAMAP-Rule" id="MF_00942"/>
    </source>
</evidence>
<proteinExistence type="inferred from homology"/>
<evidence type="ECO:0000256" key="9">
    <source>
        <dbReference type="ARBA" id="ARBA00023204"/>
    </source>
</evidence>
<dbReference type="PIRSF" id="PIRSF001435">
    <property type="entry name" value="Nth"/>
    <property type="match status" value="1"/>
</dbReference>
<dbReference type="NCBIfam" id="TIGR01083">
    <property type="entry name" value="nth"/>
    <property type="match status" value="1"/>
</dbReference>
<keyword evidence="6 12" id="KW-0408">Iron</keyword>
<dbReference type="KEGG" id="lrs:PX52LOC_02345"/>
<evidence type="ECO:0000256" key="1">
    <source>
        <dbReference type="ARBA" id="ARBA00008343"/>
    </source>
</evidence>
<dbReference type="SMART" id="SM00525">
    <property type="entry name" value="FES"/>
    <property type="match status" value="1"/>
</dbReference>
<gene>
    <name evidence="14" type="primary">nth_2</name>
    <name evidence="12" type="synonym">nth</name>
    <name evidence="14" type="ORF">PX52LOC_02345</name>
</gene>
<accession>A0A5C1ABM6</accession>
<name>A0A5C1ABM6_9BACT</name>
<dbReference type="PANTHER" id="PTHR10359:SF18">
    <property type="entry name" value="ENDONUCLEASE III"/>
    <property type="match status" value="1"/>
</dbReference>
<dbReference type="GO" id="GO:0003677">
    <property type="term" value="F:DNA binding"/>
    <property type="evidence" value="ECO:0007669"/>
    <property type="project" value="UniProtKB-UniRule"/>
</dbReference>
<keyword evidence="15" id="KW-1185">Reference proteome</keyword>
<dbReference type="Pfam" id="PF00730">
    <property type="entry name" value="HhH-GPD"/>
    <property type="match status" value="1"/>
</dbReference>
<dbReference type="GO" id="GO:0006285">
    <property type="term" value="P:base-excision repair, AP site formation"/>
    <property type="evidence" value="ECO:0007669"/>
    <property type="project" value="TreeGrafter"/>
</dbReference>
<reference evidence="15" key="1">
    <citation type="submission" date="2019-08" db="EMBL/GenBank/DDBJ databases">
        <title>Limnoglobus roseus gen. nov., sp. nov., a novel freshwater planctomycete with a giant genome from the family Gemmataceae.</title>
        <authorList>
            <person name="Kulichevskaya I.S."/>
            <person name="Naumoff D.G."/>
            <person name="Miroshnikov K."/>
            <person name="Ivanova A."/>
            <person name="Philippov D.A."/>
            <person name="Hakobyan A."/>
            <person name="Rijpstra I.C."/>
            <person name="Sinninghe Damste J.S."/>
            <person name="Liesack W."/>
            <person name="Dedysh S.N."/>
        </authorList>
    </citation>
    <scope>NUCLEOTIDE SEQUENCE [LARGE SCALE GENOMIC DNA]</scope>
    <source>
        <strain evidence="15">PX52</strain>
    </source>
</reference>
<dbReference type="HAMAP" id="MF_00942">
    <property type="entry name" value="Nth"/>
    <property type="match status" value="1"/>
</dbReference>
<keyword evidence="10 12" id="KW-0456">Lyase</keyword>
<dbReference type="EMBL" id="CP042425">
    <property type="protein sequence ID" value="QEL15426.1"/>
    <property type="molecule type" value="Genomic_DNA"/>
</dbReference>
<evidence type="ECO:0000259" key="13">
    <source>
        <dbReference type="SMART" id="SM00478"/>
    </source>
</evidence>
<keyword evidence="11 12" id="KW-0326">Glycosidase</keyword>
<keyword evidence="9 12" id="KW-0234">DNA repair</keyword>
<keyword evidence="4 12" id="KW-0227">DNA damage</keyword>
<dbReference type="InterPro" id="IPR003651">
    <property type="entry name" value="Endonuclease3_FeS-loop_motif"/>
</dbReference>
<evidence type="ECO:0000256" key="11">
    <source>
        <dbReference type="ARBA" id="ARBA00023295"/>
    </source>
</evidence>
<dbReference type="PANTHER" id="PTHR10359">
    <property type="entry name" value="A/G-SPECIFIC ADENINE GLYCOSYLASE/ENDONUCLEASE III"/>
    <property type="match status" value="1"/>
</dbReference>